<dbReference type="OrthoDB" id="6263063at2759"/>
<keyword evidence="2" id="KW-1185">Reference proteome</keyword>
<reference evidence="3" key="1">
    <citation type="submission" date="2016-06" db="UniProtKB">
        <authorList>
            <consortium name="WormBaseParasite"/>
        </authorList>
    </citation>
    <scope>IDENTIFICATION</scope>
</reference>
<reference evidence="1 2" key="2">
    <citation type="submission" date="2018-11" db="EMBL/GenBank/DDBJ databases">
        <authorList>
            <consortium name="Pathogen Informatics"/>
        </authorList>
    </citation>
    <scope>NUCLEOTIDE SEQUENCE [LARGE SCALE GENOMIC DNA]</scope>
    <source>
        <strain evidence="1 2">NST_G2</strain>
    </source>
</reference>
<evidence type="ECO:0000313" key="1">
    <source>
        <dbReference type="EMBL" id="VDL95690.1"/>
    </source>
</evidence>
<organism evidence="3">
    <name type="scientific">Schistocephalus solidus</name>
    <name type="common">Tapeworm</name>
    <dbReference type="NCBI Taxonomy" id="70667"/>
    <lineage>
        <taxon>Eukaryota</taxon>
        <taxon>Metazoa</taxon>
        <taxon>Spiralia</taxon>
        <taxon>Lophotrochozoa</taxon>
        <taxon>Platyhelminthes</taxon>
        <taxon>Cestoda</taxon>
        <taxon>Eucestoda</taxon>
        <taxon>Diphyllobothriidea</taxon>
        <taxon>Diphyllobothriidae</taxon>
        <taxon>Schistocephalus</taxon>
    </lineage>
</organism>
<protein>
    <submittedName>
        <fullName evidence="3">HEAT repeat-containing protein 1</fullName>
    </submittedName>
</protein>
<evidence type="ECO:0000313" key="2">
    <source>
        <dbReference type="Proteomes" id="UP000275846"/>
    </source>
</evidence>
<name>A0A183SYL0_SCHSO</name>
<accession>A0A183SYL0</accession>
<dbReference type="Proteomes" id="UP000275846">
    <property type="component" value="Unassembled WGS sequence"/>
</dbReference>
<dbReference type="WBParaSite" id="SSLN_0000966301-mRNA-1">
    <property type="protein sequence ID" value="SSLN_0000966301-mRNA-1"/>
    <property type="gene ID" value="SSLN_0000966301"/>
</dbReference>
<dbReference type="EMBL" id="UYSU01035165">
    <property type="protein sequence ID" value="VDL95690.1"/>
    <property type="molecule type" value="Genomic_DNA"/>
</dbReference>
<gene>
    <name evidence="1" type="ORF">SSLN_LOCUS9305</name>
</gene>
<evidence type="ECO:0000313" key="3">
    <source>
        <dbReference type="WBParaSite" id="SSLN_0000966301-mRNA-1"/>
    </source>
</evidence>
<sequence>MPTSADVVELLNEVMSGALYDTHEEEVDESVWQKQYQFYSSVLESLSPAVTLFKKLPSRPSYRLLILLGGCLGNSLSTKKLCNHGDRLYQLASNILVSYQQSTGAANLGQLFRQDDTASSRHPTFDQLLQEVSLAVSSRPNGTDDSPFTRAPLLRDALIWFSMNVTYPVLCDNNQLGLLHPFALQLLEDYRPPLKSCGLKLLKHLSTEVLISAWRCTGRSEATLNVLLTQRSSYASTTTLLADTFGCIFAFFRLLEPTEKRIWLNKLAEVLFSDLVLEAKLENRIILTGYAITLIDLLGREIMVHARRLLKSAELTLLAPRSSNSTSLREREHLSFSQMLTCLLKFVQLSSDLLFPDLLPMVIPLLTSFVDLEWSRRDNEDVADGLNALSSQLTSILSLLLKQNPNEVSKVLNQCIELTPRLQPIIVGCGDLYIRNCQ</sequence>
<dbReference type="AlphaFoldDB" id="A0A183SYL0"/>
<proteinExistence type="predicted"/>